<feature type="compositionally biased region" description="Basic and acidic residues" evidence="1">
    <location>
        <begin position="352"/>
        <end position="363"/>
    </location>
</feature>
<feature type="domain" description="Vacuolar protein sorting-associated protein 13 VPS13 adaptor binding" evidence="4">
    <location>
        <begin position="867"/>
        <end position="949"/>
    </location>
</feature>
<protein>
    <submittedName>
        <fullName evidence="5">Vacuolar protein sorting 13 homolog B</fullName>
    </submittedName>
</protein>
<evidence type="ECO:0000313" key="6">
    <source>
        <dbReference type="Proteomes" id="UP000694428"/>
    </source>
</evidence>
<keyword evidence="6" id="KW-1185">Reference proteome</keyword>
<keyword evidence="2" id="KW-0472">Membrane</keyword>
<keyword evidence="2" id="KW-1133">Transmembrane helix</keyword>
<accession>A0A8C9F5T6</accession>
<feature type="region of interest" description="Disordered" evidence="1">
    <location>
        <begin position="349"/>
        <end position="392"/>
    </location>
</feature>
<dbReference type="InterPro" id="IPR056747">
    <property type="entry name" value="VPS13-like_M"/>
</dbReference>
<organism evidence="5 6">
    <name type="scientific">Pavo cristatus</name>
    <name type="common">Indian peafowl</name>
    <name type="synonym">Blue peafowl</name>
    <dbReference type="NCBI Taxonomy" id="9049"/>
    <lineage>
        <taxon>Eukaryota</taxon>
        <taxon>Metazoa</taxon>
        <taxon>Chordata</taxon>
        <taxon>Craniata</taxon>
        <taxon>Vertebrata</taxon>
        <taxon>Euteleostomi</taxon>
        <taxon>Archelosauria</taxon>
        <taxon>Archosauria</taxon>
        <taxon>Dinosauria</taxon>
        <taxon>Saurischia</taxon>
        <taxon>Theropoda</taxon>
        <taxon>Coelurosauria</taxon>
        <taxon>Aves</taxon>
        <taxon>Neognathae</taxon>
        <taxon>Galloanserae</taxon>
        <taxon>Galliformes</taxon>
        <taxon>Phasianidae</taxon>
        <taxon>Phasianinae</taxon>
        <taxon>Pavo</taxon>
    </lineage>
</organism>
<dbReference type="Pfam" id="PF25036">
    <property type="entry name" value="VPS13_VAB"/>
    <property type="match status" value="1"/>
</dbReference>
<feature type="domain" description="VPS13-like middle region" evidence="3">
    <location>
        <begin position="601"/>
        <end position="807"/>
    </location>
</feature>
<evidence type="ECO:0000256" key="2">
    <source>
        <dbReference type="SAM" id="Phobius"/>
    </source>
</evidence>
<evidence type="ECO:0000259" key="3">
    <source>
        <dbReference type="Pfam" id="PF25033"/>
    </source>
</evidence>
<evidence type="ECO:0000259" key="4">
    <source>
        <dbReference type="Pfam" id="PF25036"/>
    </source>
</evidence>
<reference evidence="5" key="1">
    <citation type="submission" date="2025-08" db="UniProtKB">
        <authorList>
            <consortium name="Ensembl"/>
        </authorList>
    </citation>
    <scope>IDENTIFICATION</scope>
</reference>
<feature type="domain" description="VPS13-like middle region" evidence="3">
    <location>
        <begin position="118"/>
        <end position="492"/>
    </location>
</feature>
<feature type="compositionally biased region" description="Polar residues" evidence="1">
    <location>
        <begin position="383"/>
        <end position="392"/>
    </location>
</feature>
<reference evidence="5" key="2">
    <citation type="submission" date="2025-09" db="UniProtKB">
        <authorList>
            <consortium name="Ensembl"/>
        </authorList>
    </citation>
    <scope>IDENTIFICATION</scope>
</reference>
<evidence type="ECO:0000256" key="1">
    <source>
        <dbReference type="SAM" id="MobiDB-lite"/>
    </source>
</evidence>
<proteinExistence type="predicted"/>
<sequence>MLFLIFIISGKFEQLSCSKVVCYTGMQLFFLKTLILYLFSGCISWSCFLLSNKAAYMDLIESPVKSMDLISYQLWWTWLNFETHLFVYLATFFCWHYRRALNLGILRDPGSEVEDRQYQIDLQSINIGTAHWNQLKPEKENGKGGILPESERNSQNPALEWNMASSIRRHQERRAILTPILTDFTVRVTAAPAIIFTKIDAPENLHPEEILVCGHSLEVNVTTNLDFFLNVAQVQLLQQLVEANMIGLEPSSTINEVSKQEQKKMDVSDGGTVETSSRYSGAQDSGIGSDSVKIRIVQIEQHSGTSQHRIARPSRQSSIVKNLNFIPFDIFVTASRISLMTYSCTALPKLKSPQDQKDGEKISKSSLNLPEAGSGSSHDTKRPSQPSISSVTADDLLNSNVPLSSGRKTGLLSLETLHASTRSSARQALGITIVRQPGRRGTGDRELQPFLYLVVSQPSVLLSCHHRKQKIEVSVFDAGLKGVASDYKCTGKVIEQSFLAINVKEVALHIIGVAEGRTTDRLLGHLYKLIILSSAEFSKKYRSRLLRFLFLLLILRAITSAQSRGLFVGHSAVCGTESSNQSLLFGLKGQFMRLFKLQACWQHVSSFSVTRIPCTLEYWDELQKSFVAFREFSLSESKVCELQLPNVSLVNDQKELIASDLWRIVLNSNQNVADDQSSESESGSQSACDQLVTPTALAACTRVDSCFTPWFVPSLSVLVQFSFLEVHLCHHLDQLGTAPPKFLQPFLSDKNMPSELEYMIISFDEPHVYLRQWSDESVFQELQFSTQADCKLLECRNVTMQSVVKPFKIWGQIAISGGTGGRLLDCTIMVDPILILFGQYAIHSLNTAIQAWQQNQCPEAEELVFSHFVICNDTQETLRFGQVDTDENILLASLHSHQYSWRSHKSPQLLHICIEGWGNWRWSEPFSVDNAGTFIRTIQYKGRTASLIIKVQQLSGVQKQILICGRQTVCSYLSEGIELKVVQHYISQDGQAVVKEHINCLAAKQKLPSYVLEDDELTELSVKATGDEDWSQDVCLSSEHTEHSTVIQVPSSKSLITYVWCTILTLEPSSHVQQRIIVFSPLFIVRSHLPDPIIIHLEKRSLGLNETQVVPGKGQEKALQNIEPDLTHHLTFQAREEDDPSECAVPISTTLIKQIATKSHPGGNVNQILSEFYGTANPCQPAWPYNKKDSDRYEQLSQWDSPMRVKLSVWKPCVKTLLIELLPWALLINQSKWDLWLFEGEKIVLQVPTGKVMIPPNFQEAFQVGIYWANTNTVHKSVAIKLVHDVTSPKWKDAENGEVVTLDEEGFVEAEIKLGAFPGHQKLCQFCISSMVRQGIQILQIEDKTTIINDTSYQIYYRPQLCISKPYSGEEDFYSADSTVFSVGPARTKNTETLTSVPCWDLLADSGPITSGTPPTQKRMLLSFSPGGSSEFWSLPAVIKQEFPRQSVAVPIGACRESGFYTRAVTLTYQEHLGVTYLTLTEDPSPRIIIHNRCSISLLVKENFKVLLLKMLLSCVLHHQPFILPTLSYSIVVFLTGFGYVYVDIVHQCGTIIITLAPEGRAGPIEINLNRYIKQIKDGKMFISQLSLAVFDDITNHKESSELLRLTADNVFLHMAPTTSYLRPLSQEFQQDTGEGLPPFYSLQVYCEDLQLDNQLYSKSNFHFAVLLCQGEKNETMQWSRANNLIVSNKDLENYKENCFIKLCIAFSEEENFMFHVNDLSFELKPARLYVEDTFVYYIKTLFDTYLPENKGAWQSVNISDTTQILPKQVREHARALVKPVKLRKLTIQPVNLLVSIHASLKLYIASDHTPLSFSVFERGPIFTTARQLVHALAMHYAAGALFRAGWVVGSLEILGSPASLVRSIGNGIADFFRLPYEGLTRGPGAFVSGVSRGTTSFVKHISKGTLTSITNLATSLARNMDRLSLDEEHYNRQEEWRRQLPENLGEGLRQGLSRLGISLLGNVPLNIKLSEMPFSKNVGSGILHGAGLSQLPKQRSHPNDQQVEQAPNSHVKYVWKMLQSLGKPEVHMALDVMIVSGSGQQHDGCLLLTSEVLFVVSISEDTQQQAFPVTEIDCLEDDQQKDLLKVQLKQQRVPCDLEADGVRERLSEQQYNRLVEYVTKTSYHLAPSAATVPAPQAVAAEHLPTVMKTYSYVVDPNFAQVFISKFIMVKNKALRKGFY</sequence>
<feature type="transmembrane region" description="Helical" evidence="2">
    <location>
        <begin position="75"/>
        <end position="97"/>
    </location>
</feature>
<feature type="compositionally biased region" description="Basic and acidic residues" evidence="1">
    <location>
        <begin position="258"/>
        <end position="267"/>
    </location>
</feature>
<feature type="compositionally biased region" description="Polar residues" evidence="1">
    <location>
        <begin position="273"/>
        <end position="287"/>
    </location>
</feature>
<dbReference type="PANTHER" id="PTHR12517:SF0">
    <property type="entry name" value="INTERMEMBRANE LIPID TRANSFER PROTEIN VPS13B"/>
    <property type="match status" value="1"/>
</dbReference>
<feature type="region of interest" description="Disordered" evidence="1">
    <location>
        <begin position="257"/>
        <end position="287"/>
    </location>
</feature>
<evidence type="ECO:0000313" key="5">
    <source>
        <dbReference type="Ensembl" id="ENSPSTP00000009087.1"/>
    </source>
</evidence>
<dbReference type="PANTHER" id="PTHR12517">
    <property type="entry name" value="VACUOLAR PROTEIN SORTING-ASSOCIATED PROTEIN 13B"/>
    <property type="match status" value="1"/>
</dbReference>
<feature type="transmembrane region" description="Helical" evidence="2">
    <location>
        <begin position="34"/>
        <end position="55"/>
    </location>
</feature>
<dbReference type="Pfam" id="PF25033">
    <property type="entry name" value="VPS13_M"/>
    <property type="match status" value="2"/>
</dbReference>
<dbReference type="InterPro" id="IPR039782">
    <property type="entry name" value="VPS13B"/>
</dbReference>
<keyword evidence="2" id="KW-0812">Transmembrane</keyword>
<dbReference type="InterPro" id="IPR009543">
    <property type="entry name" value="VPS13_VAB"/>
</dbReference>
<dbReference type="Ensembl" id="ENSPSTT00000009535.1">
    <property type="protein sequence ID" value="ENSPSTP00000009087.1"/>
    <property type="gene ID" value="ENSPSTG00000006370.1"/>
</dbReference>
<dbReference type="Proteomes" id="UP000694428">
    <property type="component" value="Unplaced"/>
</dbReference>
<name>A0A8C9F5T6_PAVCR</name>